<dbReference type="PRINTS" id="PR00260">
    <property type="entry name" value="CHEMTRNSDUCR"/>
</dbReference>
<evidence type="ECO:0000256" key="1">
    <source>
        <dbReference type="ARBA" id="ARBA00004429"/>
    </source>
</evidence>
<dbReference type="PANTHER" id="PTHR32089:SF112">
    <property type="entry name" value="LYSOZYME-LIKE PROTEIN-RELATED"/>
    <property type="match status" value="1"/>
</dbReference>
<keyword evidence="8" id="KW-0812">Transmembrane</keyword>
<dbReference type="GO" id="GO:0007165">
    <property type="term" value="P:signal transduction"/>
    <property type="evidence" value="ECO:0007669"/>
    <property type="project" value="UniProtKB-KW"/>
</dbReference>
<reference evidence="11 12" key="1">
    <citation type="submission" date="2019-03" db="EMBL/GenBank/DDBJ databases">
        <title>Genomic Encyclopedia of Type Strains, Phase IV (KMG-IV): sequencing the most valuable type-strain genomes for metagenomic binning, comparative biology and taxonomic classification.</title>
        <authorList>
            <person name="Goeker M."/>
        </authorList>
    </citation>
    <scope>NUCLEOTIDE SEQUENCE [LARGE SCALE GENOMIC DNA]</scope>
    <source>
        <strain evidence="11 12">DSM 19345</strain>
    </source>
</reference>
<organism evidence="11 12">
    <name type="scientific">Tepidamorphus gemmatus</name>
    <dbReference type="NCBI Taxonomy" id="747076"/>
    <lineage>
        <taxon>Bacteria</taxon>
        <taxon>Pseudomonadati</taxon>
        <taxon>Pseudomonadota</taxon>
        <taxon>Alphaproteobacteria</taxon>
        <taxon>Hyphomicrobiales</taxon>
        <taxon>Tepidamorphaceae</taxon>
        <taxon>Tepidamorphus</taxon>
    </lineage>
</organism>
<dbReference type="GO" id="GO:0005886">
    <property type="term" value="C:plasma membrane"/>
    <property type="evidence" value="ECO:0007669"/>
    <property type="project" value="UniProtKB-SubCell"/>
</dbReference>
<protein>
    <submittedName>
        <fullName evidence="11">Methyl-accepting chemotaxis protein</fullName>
    </submittedName>
</protein>
<gene>
    <name evidence="11" type="ORF">EDC22_10748</name>
</gene>
<dbReference type="InterPro" id="IPR004090">
    <property type="entry name" value="Chemotax_Me-accpt_rcpt"/>
</dbReference>
<evidence type="ECO:0000256" key="5">
    <source>
        <dbReference type="PROSITE-ProRule" id="PRU00284"/>
    </source>
</evidence>
<feature type="coiled-coil region" evidence="6">
    <location>
        <begin position="167"/>
        <end position="199"/>
    </location>
</feature>
<dbReference type="Pfam" id="PF00015">
    <property type="entry name" value="MCPsignal"/>
    <property type="match status" value="1"/>
</dbReference>
<feature type="domain" description="Methyl-accepting transducer" evidence="9">
    <location>
        <begin position="229"/>
        <end position="465"/>
    </location>
</feature>
<dbReference type="RefSeq" id="WP_132806921.1">
    <property type="nucleotide sequence ID" value="NZ_SMAK01000007.1"/>
</dbReference>
<dbReference type="PANTHER" id="PTHR32089">
    <property type="entry name" value="METHYL-ACCEPTING CHEMOTAXIS PROTEIN MCPB"/>
    <property type="match status" value="1"/>
</dbReference>
<feature type="transmembrane region" description="Helical" evidence="8">
    <location>
        <begin position="141"/>
        <end position="161"/>
    </location>
</feature>
<evidence type="ECO:0000256" key="4">
    <source>
        <dbReference type="ARBA" id="ARBA00029447"/>
    </source>
</evidence>
<dbReference type="PROSITE" id="PS50111">
    <property type="entry name" value="CHEMOTAXIS_TRANSDUC_2"/>
    <property type="match status" value="1"/>
</dbReference>
<feature type="compositionally biased region" description="Low complexity" evidence="7">
    <location>
        <begin position="236"/>
        <end position="246"/>
    </location>
</feature>
<comment type="caution">
    <text evidence="11">The sequence shown here is derived from an EMBL/GenBank/DDBJ whole genome shotgun (WGS) entry which is preliminary data.</text>
</comment>
<dbReference type="AlphaFoldDB" id="A0A4R3M7Y8"/>
<dbReference type="GO" id="GO:0004888">
    <property type="term" value="F:transmembrane signaling receptor activity"/>
    <property type="evidence" value="ECO:0007669"/>
    <property type="project" value="InterPro"/>
</dbReference>
<evidence type="ECO:0000256" key="8">
    <source>
        <dbReference type="SAM" id="Phobius"/>
    </source>
</evidence>
<accession>A0A4R3M7Y8</accession>
<feature type="domain" description="T-SNARE coiled-coil homology" evidence="10">
    <location>
        <begin position="381"/>
        <end position="443"/>
    </location>
</feature>
<keyword evidence="2" id="KW-1003">Cell membrane</keyword>
<keyword evidence="12" id="KW-1185">Reference proteome</keyword>
<evidence type="ECO:0000256" key="3">
    <source>
        <dbReference type="ARBA" id="ARBA00023224"/>
    </source>
</evidence>
<dbReference type="InterPro" id="IPR000727">
    <property type="entry name" value="T_SNARE_dom"/>
</dbReference>
<feature type="region of interest" description="Disordered" evidence="7">
    <location>
        <begin position="233"/>
        <end position="256"/>
    </location>
</feature>
<dbReference type="Gene3D" id="1.10.287.950">
    <property type="entry name" value="Methyl-accepting chemotaxis protein"/>
    <property type="match status" value="1"/>
</dbReference>
<feature type="transmembrane region" description="Helical" evidence="8">
    <location>
        <begin position="37"/>
        <end position="55"/>
    </location>
</feature>
<evidence type="ECO:0000256" key="6">
    <source>
        <dbReference type="SAM" id="Coils"/>
    </source>
</evidence>
<dbReference type="OrthoDB" id="354287at2"/>
<name>A0A4R3M7Y8_9HYPH</name>
<sequence>MNALIDLRTQVSRYMVWFLWAHVPLIAVAGVWLGNGWLAPTLAAGLFAAIATAAWRMDAAGDMARPVMGVSLVMMVSLLVYQAAGHPWQIDMHMYFFAALAILAAFCDWRTIIIATAVVAVHHLLLNFVLPAAVFPNGASLGRVVLHAVVVVVEAAALVWLTARMAAAFIEQAAATAKARAAEAEARRLGEELRAGEQAAAAERRRVLEALSDEFEESVGRLVGTLSEQVRELGESADTVSSVATDSSRRSDSAAEHVRQAIRNVETVASATEEVNASIGEIARQVSHSTQIAQQAAERARGTDRTVHQLSDSAQKIGDVVDLIRNVAEQTNLLALNATIEAARAGEAGRGFAVVASEVKSLATQTSRATEDIAQQIGAMQAASRDAVEAIAAIRETIDAINAVAASISSAVEQQSAAVNEISSNTAATVQGVSALESEIGRVRSASEQTLDVADRNRKATSAIGDQVRSLGAQVQNFLNRVRAA</sequence>
<feature type="transmembrane region" description="Helical" evidence="8">
    <location>
        <begin position="67"/>
        <end position="84"/>
    </location>
</feature>
<comment type="subcellular location">
    <subcellularLocation>
        <location evidence="1">Cell inner membrane</location>
        <topology evidence="1">Multi-pass membrane protein</topology>
    </subcellularLocation>
</comment>
<dbReference type="SMART" id="SM00283">
    <property type="entry name" value="MA"/>
    <property type="match status" value="1"/>
</dbReference>
<keyword evidence="8" id="KW-1133">Transmembrane helix</keyword>
<comment type="similarity">
    <text evidence="4">Belongs to the methyl-accepting chemotaxis (MCP) protein family.</text>
</comment>
<evidence type="ECO:0000259" key="9">
    <source>
        <dbReference type="PROSITE" id="PS50111"/>
    </source>
</evidence>
<keyword evidence="8" id="KW-0472">Membrane</keyword>
<dbReference type="PROSITE" id="PS50192">
    <property type="entry name" value="T_SNARE"/>
    <property type="match status" value="1"/>
</dbReference>
<evidence type="ECO:0000256" key="2">
    <source>
        <dbReference type="ARBA" id="ARBA00022519"/>
    </source>
</evidence>
<keyword evidence="2" id="KW-0997">Cell inner membrane</keyword>
<keyword evidence="3 5" id="KW-0807">Transducer</keyword>
<evidence type="ECO:0000313" key="11">
    <source>
        <dbReference type="EMBL" id="TCT09202.1"/>
    </source>
</evidence>
<evidence type="ECO:0000313" key="12">
    <source>
        <dbReference type="Proteomes" id="UP000295678"/>
    </source>
</evidence>
<dbReference type="EMBL" id="SMAK01000007">
    <property type="protein sequence ID" value="TCT09202.1"/>
    <property type="molecule type" value="Genomic_DNA"/>
</dbReference>
<feature type="transmembrane region" description="Helical" evidence="8">
    <location>
        <begin position="12"/>
        <end position="31"/>
    </location>
</feature>
<evidence type="ECO:0000259" key="10">
    <source>
        <dbReference type="PROSITE" id="PS50192"/>
    </source>
</evidence>
<feature type="transmembrane region" description="Helical" evidence="8">
    <location>
        <begin position="114"/>
        <end position="135"/>
    </location>
</feature>
<keyword evidence="6" id="KW-0175">Coiled coil</keyword>
<dbReference type="GO" id="GO:0006935">
    <property type="term" value="P:chemotaxis"/>
    <property type="evidence" value="ECO:0007669"/>
    <property type="project" value="InterPro"/>
</dbReference>
<proteinExistence type="inferred from homology"/>
<dbReference type="SUPFAM" id="SSF58104">
    <property type="entry name" value="Methyl-accepting chemotaxis protein (MCP) signaling domain"/>
    <property type="match status" value="1"/>
</dbReference>
<evidence type="ECO:0000256" key="7">
    <source>
        <dbReference type="SAM" id="MobiDB-lite"/>
    </source>
</evidence>
<dbReference type="InterPro" id="IPR004089">
    <property type="entry name" value="MCPsignal_dom"/>
</dbReference>
<feature type="compositionally biased region" description="Basic and acidic residues" evidence="7">
    <location>
        <begin position="247"/>
        <end position="256"/>
    </location>
</feature>
<dbReference type="Proteomes" id="UP000295678">
    <property type="component" value="Unassembled WGS sequence"/>
</dbReference>